<protein>
    <recommendedName>
        <fullName evidence="4">Polyprotein</fullName>
    </recommendedName>
</protein>
<dbReference type="Proteomes" id="UP001064489">
    <property type="component" value="Chromosome 1"/>
</dbReference>
<evidence type="ECO:0000313" key="2">
    <source>
        <dbReference type="EMBL" id="KAI9196664.1"/>
    </source>
</evidence>
<dbReference type="AlphaFoldDB" id="A0AAD5JR04"/>
<evidence type="ECO:0008006" key="4">
    <source>
        <dbReference type="Google" id="ProtNLM"/>
    </source>
</evidence>
<organism evidence="2 3">
    <name type="scientific">Acer negundo</name>
    <name type="common">Box elder</name>
    <dbReference type="NCBI Taxonomy" id="4023"/>
    <lineage>
        <taxon>Eukaryota</taxon>
        <taxon>Viridiplantae</taxon>
        <taxon>Streptophyta</taxon>
        <taxon>Embryophyta</taxon>
        <taxon>Tracheophyta</taxon>
        <taxon>Spermatophyta</taxon>
        <taxon>Magnoliopsida</taxon>
        <taxon>eudicotyledons</taxon>
        <taxon>Gunneridae</taxon>
        <taxon>Pentapetalae</taxon>
        <taxon>rosids</taxon>
        <taxon>malvids</taxon>
        <taxon>Sapindales</taxon>
        <taxon>Sapindaceae</taxon>
        <taxon>Hippocastanoideae</taxon>
        <taxon>Acereae</taxon>
        <taxon>Acer</taxon>
    </lineage>
</organism>
<dbReference type="Pfam" id="PF14223">
    <property type="entry name" value="Retrotran_gag_2"/>
    <property type="match status" value="1"/>
</dbReference>
<dbReference type="PANTHER" id="PTHR47592">
    <property type="entry name" value="PBF68 PROTEIN"/>
    <property type="match status" value="1"/>
</dbReference>
<reference evidence="2" key="2">
    <citation type="submission" date="2023-02" db="EMBL/GenBank/DDBJ databases">
        <authorList>
            <person name="Swenson N.G."/>
            <person name="Wegrzyn J.L."/>
            <person name="Mcevoy S.L."/>
        </authorList>
    </citation>
    <scope>NUCLEOTIDE SEQUENCE</scope>
    <source>
        <strain evidence="2">91603</strain>
        <tissue evidence="2">Leaf</tissue>
    </source>
</reference>
<accession>A0AAD5JR04</accession>
<feature type="compositionally biased region" description="Low complexity" evidence="1">
    <location>
        <begin position="222"/>
        <end position="231"/>
    </location>
</feature>
<sequence length="238" mass="27688">MKKEDGSLSQMVYPELKTKCRLRSSGDNFRIWKHKLDFVLFDNKLDYVLTEPVPDQENDAVAYKKFNDDDFTARHLILGCVDDNLYKAYYRHDSARSLLDALTSAFGKPSFAKRVCLFRRYTRHKMPEDADVSEQIVRLRAMAVELELEGLNVNELMQKEALLNSLPEWWEEHYHDSIVAMHSDELSLEDVEHSVRDIWAFAKSYNKRDRSQNEEEPEVRSVSRLSFRSSSEGGASPS</sequence>
<dbReference type="EMBL" id="JAJSOW010000003">
    <property type="protein sequence ID" value="KAI9196664.1"/>
    <property type="molecule type" value="Genomic_DNA"/>
</dbReference>
<dbReference type="PANTHER" id="PTHR47592:SF27">
    <property type="entry name" value="OS08G0421700 PROTEIN"/>
    <property type="match status" value="1"/>
</dbReference>
<proteinExistence type="predicted"/>
<evidence type="ECO:0000256" key="1">
    <source>
        <dbReference type="SAM" id="MobiDB-lite"/>
    </source>
</evidence>
<gene>
    <name evidence="2" type="ORF">LWI28_025906</name>
</gene>
<reference evidence="2" key="1">
    <citation type="journal article" date="2022" name="Plant J.">
        <title>Strategies of tolerance reflected in two North American maple genomes.</title>
        <authorList>
            <person name="McEvoy S.L."/>
            <person name="Sezen U.U."/>
            <person name="Trouern-Trend A."/>
            <person name="McMahon S.M."/>
            <person name="Schaberg P.G."/>
            <person name="Yang J."/>
            <person name="Wegrzyn J.L."/>
            <person name="Swenson N.G."/>
        </authorList>
    </citation>
    <scope>NUCLEOTIDE SEQUENCE</scope>
    <source>
        <strain evidence="2">91603</strain>
    </source>
</reference>
<keyword evidence="3" id="KW-1185">Reference proteome</keyword>
<feature type="compositionally biased region" description="Basic and acidic residues" evidence="1">
    <location>
        <begin position="207"/>
        <end position="221"/>
    </location>
</feature>
<comment type="caution">
    <text evidence="2">The sequence shown here is derived from an EMBL/GenBank/DDBJ whole genome shotgun (WGS) entry which is preliminary data.</text>
</comment>
<feature type="region of interest" description="Disordered" evidence="1">
    <location>
        <begin position="207"/>
        <end position="238"/>
    </location>
</feature>
<name>A0AAD5JR04_ACENE</name>
<evidence type="ECO:0000313" key="3">
    <source>
        <dbReference type="Proteomes" id="UP001064489"/>
    </source>
</evidence>